<dbReference type="RefSeq" id="XP_001750596.1">
    <property type="nucleotide sequence ID" value="XM_001750544.1"/>
</dbReference>
<feature type="domain" description="Glycoside hydrolase family 42 N-terminal" evidence="4">
    <location>
        <begin position="252"/>
        <end position="439"/>
    </location>
</feature>
<dbReference type="GO" id="GO:0005975">
    <property type="term" value="P:carbohydrate metabolic process"/>
    <property type="evidence" value="ECO:0007669"/>
    <property type="project" value="InterPro"/>
</dbReference>
<keyword evidence="2" id="KW-0326">Glycosidase</keyword>
<dbReference type="InterPro" id="IPR013529">
    <property type="entry name" value="Glyco_hydro_42_N"/>
</dbReference>
<dbReference type="Gene3D" id="3.20.20.80">
    <property type="entry name" value="Glycosidases"/>
    <property type="match status" value="1"/>
</dbReference>
<evidence type="ECO:0000256" key="2">
    <source>
        <dbReference type="ARBA" id="ARBA00023295"/>
    </source>
</evidence>
<dbReference type="EMBL" id="CH991584">
    <property type="protein sequence ID" value="EDQ84569.1"/>
    <property type="molecule type" value="Genomic_DNA"/>
</dbReference>
<dbReference type="GO" id="GO:0004565">
    <property type="term" value="F:beta-galactosidase activity"/>
    <property type="evidence" value="ECO:0007669"/>
    <property type="project" value="InterPro"/>
</dbReference>
<gene>
    <name evidence="5" type="ORF">MONBRDRAFT_30118</name>
</gene>
<feature type="chain" id="PRO_5002743131" description="Glycoside hydrolase family 42 N-terminal domain-containing protein" evidence="3">
    <location>
        <begin position="29"/>
        <end position="808"/>
    </location>
</feature>
<sequence length="808" mass="88440">MQERRARRGGVASRWLLLCLGLTLQTAAQQSTELETRLARVQTLQQTLVSCTANLSRAGVSVQPENTTLATAQLFSQYIPFDTNHTMILAQSIAAFNRHPNITDQDISAAQLVPLTEATQLQGVLQRAVDECNRMAQGGSRPHLPILTMPITFNSTTGAFQNVHGEPLLLTGYNEAPSLDNNPQHTAMARALGVYTYGVGFNVAQLMPTPWNISQEAISNIKSNVVAQGLQGRLASLTMSNGRQGGSNSPTSYAMPAWARDMYPEINRDAGQNQFCSYDIDHPVVREIFNQTLSALMPAIIEEPALLDMLLANEPGYERTNSSYTLAKFVIFLQDSYNNSIALLNSQWHTNFSSFDDPRIAQAMSPLAFGQAQTLVWERFNMLRVTDFYTFLHTVIQDAAGGRAKLHVKTTNSDSLLGPHHYNGIDRQALGQLMEMHDCDTRAQASSKPHLTLNQYPPNTYALDWVTLTASYRAMQQLSTEVKPVIDSEWHVISTVSFRNPDISWKHVRACTWLGSLHGLSLVTSWYWGRADWEATPKMSREFAGADFAYSQLNQPQLLDTFVRAGQEVSALGHLAAPIRQQKPQVYLFFSELSAILAPGYMEFTQVLYSLLAMTSLNVGFAYESDPDLTTKIQGSMLVLPPALCTFAPLPPRLRALHQAGTAHLVLATNSSLHNQTFTLDELAQLASLPTFVMDGLADASAFAKLVSFFEAHGPASPALRCTQPTGEHSSDNVAVVGEGKLSNVFGLLCFSASAEAVVLINVLNATIEATVSSSSGQNLSFYDAWTGDKVNATVALAPLDVLVLTTS</sequence>
<dbReference type="GeneID" id="5895892"/>
<proteinExistence type="predicted"/>
<accession>A9VD29</accession>
<dbReference type="AlphaFoldDB" id="A9VD29"/>
<keyword evidence="6" id="KW-1185">Reference proteome</keyword>
<keyword evidence="3" id="KW-0732">Signal</keyword>
<dbReference type="Pfam" id="PF02449">
    <property type="entry name" value="Glyco_hydro_42"/>
    <property type="match status" value="1"/>
</dbReference>
<evidence type="ECO:0000259" key="4">
    <source>
        <dbReference type="Pfam" id="PF02449"/>
    </source>
</evidence>
<dbReference type="GO" id="GO:0009341">
    <property type="term" value="C:beta-galactosidase complex"/>
    <property type="evidence" value="ECO:0007669"/>
    <property type="project" value="InterPro"/>
</dbReference>
<evidence type="ECO:0000256" key="1">
    <source>
        <dbReference type="ARBA" id="ARBA00022801"/>
    </source>
</evidence>
<dbReference type="SUPFAM" id="SSF51445">
    <property type="entry name" value="(Trans)glycosidases"/>
    <property type="match status" value="1"/>
</dbReference>
<reference evidence="5 6" key="1">
    <citation type="journal article" date="2008" name="Nature">
        <title>The genome of the choanoflagellate Monosiga brevicollis and the origin of metazoans.</title>
        <authorList>
            <consortium name="JGI Sequencing"/>
            <person name="King N."/>
            <person name="Westbrook M.J."/>
            <person name="Young S.L."/>
            <person name="Kuo A."/>
            <person name="Abedin M."/>
            <person name="Chapman J."/>
            <person name="Fairclough S."/>
            <person name="Hellsten U."/>
            <person name="Isogai Y."/>
            <person name="Letunic I."/>
            <person name="Marr M."/>
            <person name="Pincus D."/>
            <person name="Putnam N."/>
            <person name="Rokas A."/>
            <person name="Wright K.J."/>
            <person name="Zuzow R."/>
            <person name="Dirks W."/>
            <person name="Good M."/>
            <person name="Goodstein D."/>
            <person name="Lemons D."/>
            <person name="Li W."/>
            <person name="Lyons J.B."/>
            <person name="Morris A."/>
            <person name="Nichols S."/>
            <person name="Richter D.J."/>
            <person name="Salamov A."/>
            <person name="Bork P."/>
            <person name="Lim W.A."/>
            <person name="Manning G."/>
            <person name="Miller W.T."/>
            <person name="McGinnis W."/>
            <person name="Shapiro H."/>
            <person name="Tjian R."/>
            <person name="Grigoriev I.V."/>
            <person name="Rokhsar D."/>
        </authorList>
    </citation>
    <scope>NUCLEOTIDE SEQUENCE [LARGE SCALE GENOMIC DNA]</scope>
    <source>
        <strain evidence="6">MX1 / ATCC 50154</strain>
    </source>
</reference>
<evidence type="ECO:0000313" key="6">
    <source>
        <dbReference type="Proteomes" id="UP000001357"/>
    </source>
</evidence>
<feature type="signal peptide" evidence="3">
    <location>
        <begin position="1"/>
        <end position="28"/>
    </location>
</feature>
<dbReference type="KEGG" id="mbr:MONBRDRAFT_30118"/>
<dbReference type="InParanoid" id="A9VD29"/>
<dbReference type="InterPro" id="IPR017853">
    <property type="entry name" value="GH"/>
</dbReference>
<name>A9VD29_MONBE</name>
<dbReference type="eggNOG" id="ENOG502S1MV">
    <property type="taxonomic scope" value="Eukaryota"/>
</dbReference>
<protein>
    <recommendedName>
        <fullName evidence="4">Glycoside hydrolase family 42 N-terminal domain-containing protein</fullName>
    </recommendedName>
</protein>
<keyword evidence="1" id="KW-0378">Hydrolase</keyword>
<evidence type="ECO:0000256" key="3">
    <source>
        <dbReference type="SAM" id="SignalP"/>
    </source>
</evidence>
<evidence type="ECO:0000313" key="5">
    <source>
        <dbReference type="EMBL" id="EDQ84569.1"/>
    </source>
</evidence>
<organism evidence="5 6">
    <name type="scientific">Monosiga brevicollis</name>
    <name type="common">Choanoflagellate</name>
    <dbReference type="NCBI Taxonomy" id="81824"/>
    <lineage>
        <taxon>Eukaryota</taxon>
        <taxon>Choanoflagellata</taxon>
        <taxon>Craspedida</taxon>
        <taxon>Salpingoecidae</taxon>
        <taxon>Monosiga</taxon>
    </lineage>
</organism>
<dbReference type="Proteomes" id="UP000001357">
    <property type="component" value="Unassembled WGS sequence"/>
</dbReference>